<organism evidence="1 2">
    <name type="scientific">Takifugu flavidus</name>
    <name type="common">sansaifugu</name>
    <dbReference type="NCBI Taxonomy" id="433684"/>
    <lineage>
        <taxon>Eukaryota</taxon>
        <taxon>Metazoa</taxon>
        <taxon>Chordata</taxon>
        <taxon>Craniata</taxon>
        <taxon>Vertebrata</taxon>
        <taxon>Euteleostomi</taxon>
        <taxon>Actinopterygii</taxon>
        <taxon>Neopterygii</taxon>
        <taxon>Teleostei</taxon>
        <taxon>Neoteleostei</taxon>
        <taxon>Acanthomorphata</taxon>
        <taxon>Eupercaria</taxon>
        <taxon>Tetraodontiformes</taxon>
        <taxon>Tetradontoidea</taxon>
        <taxon>Tetraodontidae</taxon>
        <taxon>Takifugu</taxon>
    </lineage>
</organism>
<proteinExistence type="predicted"/>
<keyword evidence="2" id="KW-1185">Reference proteome</keyword>
<protein>
    <submittedName>
        <fullName evidence="1">Voltage-dependent calcium channel subunit alpha-2/delta-1</fullName>
    </submittedName>
</protein>
<accession>A0A5C6NC47</accession>
<dbReference type="Proteomes" id="UP000324091">
    <property type="component" value="Chromosome 22"/>
</dbReference>
<name>A0A5C6NC47_9TELE</name>
<reference evidence="1 2" key="1">
    <citation type="submission" date="2019-04" db="EMBL/GenBank/DDBJ databases">
        <title>Chromosome genome assembly for Takifugu flavidus.</title>
        <authorList>
            <person name="Xiao S."/>
        </authorList>
    </citation>
    <scope>NUCLEOTIDE SEQUENCE [LARGE SCALE GENOMIC DNA]</scope>
    <source>
        <strain evidence="1">HTHZ2018</strain>
        <tissue evidence="1">Muscle</tissue>
    </source>
</reference>
<gene>
    <name evidence="1" type="ORF">D4764_22G0003530</name>
</gene>
<dbReference type="AlphaFoldDB" id="A0A5C6NC47"/>
<comment type="caution">
    <text evidence="1">The sequence shown here is derived from an EMBL/GenBank/DDBJ whole genome shotgun (WGS) entry which is preliminary data.</text>
</comment>
<evidence type="ECO:0000313" key="2">
    <source>
        <dbReference type="Proteomes" id="UP000324091"/>
    </source>
</evidence>
<sequence>MALSLMVEYDDVRLAEQAAHSLAFMGTKWIDPIKDWAEQMQKELITLIDEASGMQHLVQMYHKHSPHFTVETNDAQQLVAAAAGNIEKLLAKRSEALKLRSHRLPHQCGRGRRDDSFLVLRRKQQHHLLSVSPADTDEVRPIRTEYPLESGQLCGGPLMQDVGGRGGCKSSGPST</sequence>
<dbReference type="EMBL" id="RHFK02000015">
    <property type="protein sequence ID" value="TWW64706.1"/>
    <property type="molecule type" value="Genomic_DNA"/>
</dbReference>
<evidence type="ECO:0000313" key="1">
    <source>
        <dbReference type="EMBL" id="TWW64706.1"/>
    </source>
</evidence>